<evidence type="ECO:0000313" key="3">
    <source>
        <dbReference type="Proteomes" id="UP000886852"/>
    </source>
</evidence>
<protein>
    <submittedName>
        <fullName evidence="2">TIM barrel protein</fullName>
    </submittedName>
</protein>
<dbReference type="GO" id="GO:0003906">
    <property type="term" value="F:DNA-(apurinic or apyrimidinic site) endonuclease activity"/>
    <property type="evidence" value="ECO:0007669"/>
    <property type="project" value="TreeGrafter"/>
</dbReference>
<dbReference type="GO" id="GO:0006284">
    <property type="term" value="P:base-excision repair"/>
    <property type="evidence" value="ECO:0007669"/>
    <property type="project" value="TreeGrafter"/>
</dbReference>
<proteinExistence type="predicted"/>
<dbReference type="GO" id="GO:0008270">
    <property type="term" value="F:zinc ion binding"/>
    <property type="evidence" value="ECO:0007669"/>
    <property type="project" value="InterPro"/>
</dbReference>
<dbReference type="Pfam" id="PF01261">
    <property type="entry name" value="AP_endonuc_2"/>
    <property type="match status" value="1"/>
</dbReference>
<dbReference type="PANTHER" id="PTHR21445">
    <property type="entry name" value="ENDONUCLEASE IV ENDODEOXYRIBONUCLEASE IV"/>
    <property type="match status" value="1"/>
</dbReference>
<dbReference type="SUPFAM" id="SSF51658">
    <property type="entry name" value="Xylose isomerase-like"/>
    <property type="match status" value="1"/>
</dbReference>
<feature type="domain" description="Xylose isomerase-like TIM barrel" evidence="1">
    <location>
        <begin position="26"/>
        <end position="266"/>
    </location>
</feature>
<dbReference type="GO" id="GO:0003677">
    <property type="term" value="F:DNA binding"/>
    <property type="evidence" value="ECO:0007669"/>
    <property type="project" value="InterPro"/>
</dbReference>
<organism evidence="2 3">
    <name type="scientific">Candidatus Fimimonas merdipullorum</name>
    <dbReference type="NCBI Taxonomy" id="2840822"/>
    <lineage>
        <taxon>Bacteria</taxon>
        <taxon>Pseudomonadati</taxon>
        <taxon>Myxococcota</taxon>
        <taxon>Myxococcia</taxon>
        <taxon>Myxococcales</taxon>
        <taxon>Cystobacterineae</taxon>
        <taxon>Myxococcaceae</taxon>
        <taxon>Myxococcaceae incertae sedis</taxon>
        <taxon>Candidatus Fimimonas</taxon>
    </lineage>
</organism>
<gene>
    <name evidence="2" type="ORF">IAC72_01530</name>
</gene>
<dbReference type="PANTHER" id="PTHR21445:SF0">
    <property type="entry name" value="APURINIC-APYRIMIDINIC ENDONUCLEASE"/>
    <property type="match status" value="1"/>
</dbReference>
<dbReference type="Gene3D" id="3.20.20.150">
    <property type="entry name" value="Divalent-metal-dependent TIM barrel enzymes"/>
    <property type="match status" value="1"/>
</dbReference>
<dbReference type="GO" id="GO:0008081">
    <property type="term" value="F:phosphoric diester hydrolase activity"/>
    <property type="evidence" value="ECO:0007669"/>
    <property type="project" value="TreeGrafter"/>
</dbReference>
<reference evidence="2" key="2">
    <citation type="journal article" date="2021" name="PeerJ">
        <title>Extensive microbial diversity within the chicken gut microbiome revealed by metagenomics and culture.</title>
        <authorList>
            <person name="Gilroy R."/>
            <person name="Ravi A."/>
            <person name="Getino M."/>
            <person name="Pursley I."/>
            <person name="Horton D.L."/>
            <person name="Alikhan N.F."/>
            <person name="Baker D."/>
            <person name="Gharbi K."/>
            <person name="Hall N."/>
            <person name="Watson M."/>
            <person name="Adriaenssens E.M."/>
            <person name="Foster-Nyarko E."/>
            <person name="Jarju S."/>
            <person name="Secka A."/>
            <person name="Antonio M."/>
            <person name="Oren A."/>
            <person name="Chaudhuri R.R."/>
            <person name="La Ragione R."/>
            <person name="Hildebrand F."/>
            <person name="Pallen M.J."/>
        </authorList>
    </citation>
    <scope>NUCLEOTIDE SEQUENCE</scope>
    <source>
        <strain evidence="2">ChiHjej12B11-7776</strain>
    </source>
</reference>
<dbReference type="SMART" id="SM00518">
    <property type="entry name" value="AP2Ec"/>
    <property type="match status" value="1"/>
</dbReference>
<evidence type="ECO:0000313" key="2">
    <source>
        <dbReference type="EMBL" id="HIU90684.1"/>
    </source>
</evidence>
<dbReference type="InterPro" id="IPR013022">
    <property type="entry name" value="Xyl_isomerase-like_TIM-brl"/>
</dbReference>
<dbReference type="InterPro" id="IPR036237">
    <property type="entry name" value="Xyl_isomerase-like_sf"/>
</dbReference>
<dbReference type="InterPro" id="IPR001719">
    <property type="entry name" value="AP_endonuc_2"/>
</dbReference>
<dbReference type="AlphaFoldDB" id="A0A9D1SPT0"/>
<reference evidence="2" key="1">
    <citation type="submission" date="2020-10" db="EMBL/GenBank/DDBJ databases">
        <authorList>
            <person name="Gilroy R."/>
        </authorList>
    </citation>
    <scope>NUCLEOTIDE SEQUENCE</scope>
    <source>
        <strain evidence="2">ChiHjej12B11-7776</strain>
    </source>
</reference>
<comment type="caution">
    <text evidence="2">The sequence shown here is derived from an EMBL/GenBank/DDBJ whole genome shotgun (WGS) entry which is preliminary data.</text>
</comment>
<name>A0A9D1SPT0_9BACT</name>
<dbReference type="EMBL" id="DVOC01000027">
    <property type="protein sequence ID" value="HIU90684.1"/>
    <property type="molecule type" value="Genomic_DNA"/>
</dbReference>
<dbReference type="Proteomes" id="UP000886852">
    <property type="component" value="Unassembled WGS sequence"/>
</dbReference>
<accession>A0A9D1SPT0</accession>
<evidence type="ECO:0000259" key="1">
    <source>
        <dbReference type="Pfam" id="PF01261"/>
    </source>
</evidence>
<sequence>MIRFGPSGNSNAFYEQGHKSTTEAPAWCAAQGLNAYEYSFGRGINVSDKKANEIGAEGKKHDVAISVHAPYYINFANPSDEMAQKSVGYVINSALKAKQFYGDRVVFHPSTVGKMSRAEAVALTEKRLVWLAEEIRAAHLDDVWFCPETMGKINQIGDVEEITRFCKIADFYLPAIDFGHVNARTYGSLKSAEDFEKLLLQVINALGQERASKMHVHFSKIEYSQGGEVRHLTFADTVFGPEFAPLAKMLVKYKLQPVIICESDGTQSQDAVAMKNEYQRILSEEAL</sequence>